<proteinExistence type="predicted"/>
<dbReference type="Proteomes" id="UP000479710">
    <property type="component" value="Unassembled WGS sequence"/>
</dbReference>
<dbReference type="GO" id="GO:0003700">
    <property type="term" value="F:DNA-binding transcription factor activity"/>
    <property type="evidence" value="ECO:0007669"/>
    <property type="project" value="InterPro"/>
</dbReference>
<keyword evidence="1" id="KW-0862">Zinc</keyword>
<dbReference type="InterPro" id="IPR036236">
    <property type="entry name" value="Znf_C2H2_sf"/>
</dbReference>
<dbReference type="PANTHER" id="PTHR45730">
    <property type="entry name" value="ZINC FINGER PROTEIN JAGGED"/>
    <property type="match status" value="1"/>
</dbReference>
<feature type="domain" description="C2H2-type" evidence="2">
    <location>
        <begin position="19"/>
        <end position="46"/>
    </location>
</feature>
<dbReference type="PROSITE" id="PS50157">
    <property type="entry name" value="ZINC_FINGER_C2H2_2"/>
    <property type="match status" value="1"/>
</dbReference>
<accession>A0A6G1D433</accession>
<evidence type="ECO:0000256" key="1">
    <source>
        <dbReference type="PROSITE-ProRule" id="PRU00042"/>
    </source>
</evidence>
<dbReference type="PROSITE" id="PS00028">
    <property type="entry name" value="ZINC_FINGER_C2H2_1"/>
    <property type="match status" value="1"/>
</dbReference>
<dbReference type="EMBL" id="SPHZ02000007">
    <property type="protein sequence ID" value="KAF0907498.1"/>
    <property type="molecule type" value="Genomic_DNA"/>
</dbReference>
<reference evidence="3 4" key="1">
    <citation type="submission" date="2019-11" db="EMBL/GenBank/DDBJ databases">
        <title>Whole genome sequence of Oryza granulata.</title>
        <authorList>
            <person name="Li W."/>
        </authorList>
    </citation>
    <scope>NUCLEOTIDE SEQUENCE [LARGE SCALE GENOMIC DNA]</scope>
    <source>
        <strain evidence="4">cv. Menghai</strain>
        <tissue evidence="3">Leaf</tissue>
    </source>
</reference>
<name>A0A6G1D433_9ORYZ</name>
<sequence>MDSRRRHAGRGGGRSSRLFQCLFCDRTFLKSQALGGHQNAHKKDRFAGGWNPYVYGGHDHPAAAAAGVPDPYAWGVVLPDSGCSNPAATPPPRPIAGAPHGGASGRLLVATQAAAGSSRHGIGCWRMASVDGASAVASDKDGAGDTFGLFKMG</sequence>
<gene>
    <name evidence="3" type="ORF">E2562_017423</name>
</gene>
<dbReference type="InterPro" id="IPR045320">
    <property type="entry name" value="JAGGED/SL1-like"/>
</dbReference>
<keyword evidence="1" id="KW-0479">Metal-binding</keyword>
<comment type="caution">
    <text evidence="3">The sequence shown here is derived from an EMBL/GenBank/DDBJ whole genome shotgun (WGS) entry which is preliminary data.</text>
</comment>
<dbReference type="InterPro" id="IPR013087">
    <property type="entry name" value="Znf_C2H2_type"/>
</dbReference>
<keyword evidence="1" id="KW-0863">Zinc-finger</keyword>
<protein>
    <recommendedName>
        <fullName evidence="2">C2H2-type domain-containing protein</fullName>
    </recommendedName>
</protein>
<dbReference type="GO" id="GO:0008270">
    <property type="term" value="F:zinc ion binding"/>
    <property type="evidence" value="ECO:0007669"/>
    <property type="project" value="UniProtKB-KW"/>
</dbReference>
<dbReference type="OrthoDB" id="692117at2759"/>
<dbReference type="AlphaFoldDB" id="A0A6G1D433"/>
<dbReference type="SUPFAM" id="SSF57667">
    <property type="entry name" value="beta-beta-alpha zinc fingers"/>
    <property type="match status" value="1"/>
</dbReference>
<organism evidence="3 4">
    <name type="scientific">Oryza meyeriana var. granulata</name>
    <dbReference type="NCBI Taxonomy" id="110450"/>
    <lineage>
        <taxon>Eukaryota</taxon>
        <taxon>Viridiplantae</taxon>
        <taxon>Streptophyta</taxon>
        <taxon>Embryophyta</taxon>
        <taxon>Tracheophyta</taxon>
        <taxon>Spermatophyta</taxon>
        <taxon>Magnoliopsida</taxon>
        <taxon>Liliopsida</taxon>
        <taxon>Poales</taxon>
        <taxon>Poaceae</taxon>
        <taxon>BOP clade</taxon>
        <taxon>Oryzoideae</taxon>
        <taxon>Oryzeae</taxon>
        <taxon>Oryzinae</taxon>
        <taxon>Oryza</taxon>
        <taxon>Oryza meyeriana</taxon>
    </lineage>
</organism>
<evidence type="ECO:0000313" key="4">
    <source>
        <dbReference type="Proteomes" id="UP000479710"/>
    </source>
</evidence>
<keyword evidence="4" id="KW-1185">Reference proteome</keyword>
<evidence type="ECO:0000259" key="2">
    <source>
        <dbReference type="PROSITE" id="PS50157"/>
    </source>
</evidence>
<dbReference type="PANTHER" id="PTHR45730:SF108">
    <property type="entry name" value="PROTEIN LATE FLOWERING"/>
    <property type="match status" value="1"/>
</dbReference>
<evidence type="ECO:0000313" key="3">
    <source>
        <dbReference type="EMBL" id="KAF0907498.1"/>
    </source>
</evidence>